<dbReference type="CDD" id="cd07516">
    <property type="entry name" value="HAD_Pase"/>
    <property type="match status" value="1"/>
</dbReference>
<name>A0A0R2FBB2_9LACO</name>
<dbReference type="SUPFAM" id="SSF56784">
    <property type="entry name" value="HAD-like"/>
    <property type="match status" value="1"/>
</dbReference>
<dbReference type="SFLD" id="SFLDS00003">
    <property type="entry name" value="Haloacid_Dehalogenase"/>
    <property type="match status" value="1"/>
</dbReference>
<keyword evidence="1" id="KW-0378">Hydrolase</keyword>
<keyword evidence="2" id="KW-1185">Reference proteome</keyword>
<sequence length="270" mass="30284">MIKLFGTDLDGTFLDNHSQISAANREAVHAAQRSGRFFAICSGWTPADIAALYQDRLGTTGYGVCLNGALVVGPEQTRYFDHPMPKEVARWAFRMAKHYLIHLQLVSDQGEIEYQPDLARGRFEERHPRFVSDIGELDELLDHYRIYKFTLQSPPGNGLALEWCARSMRKLPLHFTRSGPYYYEGNQQGITKYTGIAHLAEHLGFTPAECMCFGNEKNDIEMLKNVGYGVAMANAIPEVKAVARLTTASNEEDGVAKMINQVVSGQFMEE</sequence>
<dbReference type="InterPro" id="IPR036412">
    <property type="entry name" value="HAD-like_sf"/>
</dbReference>
<reference evidence="1 2" key="1">
    <citation type="journal article" date="2015" name="Genome Announc.">
        <title>Expanding the biotechnology potential of lactobacilli through comparative genomics of 213 strains and associated genera.</title>
        <authorList>
            <person name="Sun Z."/>
            <person name="Harris H.M."/>
            <person name="McCann A."/>
            <person name="Guo C."/>
            <person name="Argimon S."/>
            <person name="Zhang W."/>
            <person name="Yang X."/>
            <person name="Jeffery I.B."/>
            <person name="Cooney J.C."/>
            <person name="Kagawa T.F."/>
            <person name="Liu W."/>
            <person name="Song Y."/>
            <person name="Salvetti E."/>
            <person name="Wrobel A."/>
            <person name="Rasinkangas P."/>
            <person name="Parkhill J."/>
            <person name="Rea M.C."/>
            <person name="O'Sullivan O."/>
            <person name="Ritari J."/>
            <person name="Douillard F.P."/>
            <person name="Paul Ross R."/>
            <person name="Yang R."/>
            <person name="Briner A.E."/>
            <person name="Felis G.E."/>
            <person name="de Vos W.M."/>
            <person name="Barrangou R."/>
            <person name="Klaenhammer T.R."/>
            <person name="Caufield P.W."/>
            <person name="Cui Y."/>
            <person name="Zhang H."/>
            <person name="O'Toole P.W."/>
        </authorList>
    </citation>
    <scope>NUCLEOTIDE SEQUENCE [LARGE SCALE GENOMIC DNA]</scope>
    <source>
        <strain evidence="1 2">DSM 22697</strain>
    </source>
</reference>
<dbReference type="Gene3D" id="3.30.1240.10">
    <property type="match status" value="1"/>
</dbReference>
<evidence type="ECO:0000313" key="1">
    <source>
        <dbReference type="EMBL" id="KRN25406.1"/>
    </source>
</evidence>
<dbReference type="Gene3D" id="3.40.50.1000">
    <property type="entry name" value="HAD superfamily/HAD-like"/>
    <property type="match status" value="1"/>
</dbReference>
<proteinExistence type="predicted"/>
<dbReference type="NCBIfam" id="TIGR00099">
    <property type="entry name" value="Cof-subfamily"/>
    <property type="match status" value="1"/>
</dbReference>
<dbReference type="Proteomes" id="UP000050865">
    <property type="component" value="Unassembled WGS sequence"/>
</dbReference>
<gene>
    <name evidence="1" type="ORF">FC75_GL000430</name>
</gene>
<dbReference type="GO" id="GO:0000287">
    <property type="term" value="F:magnesium ion binding"/>
    <property type="evidence" value="ECO:0007669"/>
    <property type="project" value="TreeGrafter"/>
</dbReference>
<evidence type="ECO:0000313" key="2">
    <source>
        <dbReference type="Proteomes" id="UP000050865"/>
    </source>
</evidence>
<dbReference type="PATRIC" id="fig|1423730.4.peg.449"/>
<dbReference type="InterPro" id="IPR000150">
    <property type="entry name" value="Cof"/>
</dbReference>
<accession>A0A0R2FBB2</accession>
<protein>
    <submittedName>
        <fullName evidence="1">HAD superfamily hydrolase</fullName>
    </submittedName>
</protein>
<dbReference type="STRING" id="1423730.FC75_GL000430"/>
<dbReference type="EMBL" id="AYZJ01000011">
    <property type="protein sequence ID" value="KRN25406.1"/>
    <property type="molecule type" value="Genomic_DNA"/>
</dbReference>
<dbReference type="InterPro" id="IPR023214">
    <property type="entry name" value="HAD_sf"/>
</dbReference>
<dbReference type="GO" id="GO:0005829">
    <property type="term" value="C:cytosol"/>
    <property type="evidence" value="ECO:0007669"/>
    <property type="project" value="TreeGrafter"/>
</dbReference>
<dbReference type="GO" id="GO:0016791">
    <property type="term" value="F:phosphatase activity"/>
    <property type="evidence" value="ECO:0007669"/>
    <property type="project" value="TreeGrafter"/>
</dbReference>
<dbReference type="PANTHER" id="PTHR10000:SF8">
    <property type="entry name" value="HAD SUPERFAMILY HYDROLASE-LIKE, TYPE 3"/>
    <property type="match status" value="1"/>
</dbReference>
<dbReference type="Pfam" id="PF08282">
    <property type="entry name" value="Hydrolase_3"/>
    <property type="match status" value="1"/>
</dbReference>
<dbReference type="SFLD" id="SFLDG01140">
    <property type="entry name" value="C2.B:_Phosphomannomutase_and_P"/>
    <property type="match status" value="1"/>
</dbReference>
<comment type="caution">
    <text evidence="1">The sequence shown here is derived from an EMBL/GenBank/DDBJ whole genome shotgun (WGS) entry which is preliminary data.</text>
</comment>
<dbReference type="PANTHER" id="PTHR10000">
    <property type="entry name" value="PHOSPHOSERINE PHOSPHATASE"/>
    <property type="match status" value="1"/>
</dbReference>
<organism evidence="1 2">
    <name type="scientific">Lacticaseibacillus camelliae DSM 22697 = JCM 13995</name>
    <dbReference type="NCBI Taxonomy" id="1423730"/>
    <lineage>
        <taxon>Bacteria</taxon>
        <taxon>Bacillati</taxon>
        <taxon>Bacillota</taxon>
        <taxon>Bacilli</taxon>
        <taxon>Lactobacillales</taxon>
        <taxon>Lactobacillaceae</taxon>
        <taxon>Lacticaseibacillus</taxon>
    </lineage>
</organism>
<dbReference type="RefSeq" id="WP_056988967.1">
    <property type="nucleotide sequence ID" value="NZ_AYZJ01000011.1"/>
</dbReference>
<dbReference type="AlphaFoldDB" id="A0A0R2FBB2"/>